<keyword evidence="3" id="KW-1185">Reference proteome</keyword>
<protein>
    <submittedName>
        <fullName evidence="2">Uncharacterized protein</fullName>
    </submittedName>
</protein>
<name>A0A8J5I0F2_ZINOF</name>
<evidence type="ECO:0000313" key="3">
    <source>
        <dbReference type="Proteomes" id="UP000734854"/>
    </source>
</evidence>
<evidence type="ECO:0000313" key="2">
    <source>
        <dbReference type="EMBL" id="KAG6530547.1"/>
    </source>
</evidence>
<dbReference type="EMBL" id="JACMSC010000003">
    <property type="protein sequence ID" value="KAG6530547.1"/>
    <property type="molecule type" value="Genomic_DNA"/>
</dbReference>
<dbReference type="PANTHER" id="PTHR31170:SF25">
    <property type="entry name" value="BNAA09G04570D PROTEIN"/>
    <property type="match status" value="1"/>
</dbReference>
<dbReference type="InterPro" id="IPR004158">
    <property type="entry name" value="DUF247_pln"/>
</dbReference>
<proteinExistence type="predicted"/>
<feature type="compositionally biased region" description="Polar residues" evidence="1">
    <location>
        <begin position="15"/>
        <end position="25"/>
    </location>
</feature>
<feature type="compositionally biased region" description="Acidic residues" evidence="1">
    <location>
        <begin position="1"/>
        <end position="11"/>
    </location>
</feature>
<accession>A0A8J5I0F2</accession>
<evidence type="ECO:0000256" key="1">
    <source>
        <dbReference type="SAM" id="MobiDB-lite"/>
    </source>
</evidence>
<dbReference type="Pfam" id="PF03140">
    <property type="entry name" value="DUF247"/>
    <property type="match status" value="1"/>
</dbReference>
<sequence length="540" mass="61797">MASPNSEDEDELLSRNFTEKLSSASRKPKKDIPATIFRVPENIRRTNLESFEPKMVSLGPYHRQNQRFKATNERIKLPYAINFFRRLTTGGMDVNLVPLMVKIIKHKESDLRCAYSEDIHMNSNDFVEMMMLDFAFMVEFLWEQAAGGNRTQMGEYSWKWAAPSIINDMLVVENQFPLPPLLFLFYAYTADLHRHDTFSTEFTKFLCHPFMLKIHHDLSPTSTSFTLTSSARSFENSSHLLHLFHSSLVSVLREKAITRLDVVDLSSFPSAEMLHAMRIQFANKTDGSSFLDITFDSSKRSMQIPQLVINDDNVSLLRNLIAFEQQCHWICNYISTYVWFMDCLINTGKDVAVLRKHKIIVSRLYSDEEVAHIFNELRRTNAPVVDFDQFYLAEVINNVERYRRNKSTRLWALWNFSWLKQNYFKNRWVTIVTPSSESSTPAPQLDLIGPSARPLSRVPSDLQKGPSVGSLELTVKPINRVPSGPQQCPSVRYPLALSQVHQLGPIGPLVKPLSQVPLDSPLGLSVVFPRSLAKPPHSGP</sequence>
<dbReference type="Proteomes" id="UP000734854">
    <property type="component" value="Unassembled WGS sequence"/>
</dbReference>
<comment type="caution">
    <text evidence="2">The sequence shown here is derived from an EMBL/GenBank/DDBJ whole genome shotgun (WGS) entry which is preliminary data.</text>
</comment>
<dbReference type="AlphaFoldDB" id="A0A8J5I0F2"/>
<feature type="region of interest" description="Disordered" evidence="1">
    <location>
        <begin position="1"/>
        <end position="28"/>
    </location>
</feature>
<dbReference type="PANTHER" id="PTHR31170">
    <property type="entry name" value="BNAC04G53230D PROTEIN"/>
    <property type="match status" value="1"/>
</dbReference>
<reference evidence="2 3" key="1">
    <citation type="submission" date="2020-08" db="EMBL/GenBank/DDBJ databases">
        <title>Plant Genome Project.</title>
        <authorList>
            <person name="Zhang R.-G."/>
        </authorList>
    </citation>
    <scope>NUCLEOTIDE SEQUENCE [LARGE SCALE GENOMIC DNA]</scope>
    <source>
        <tissue evidence="2">Rhizome</tissue>
    </source>
</reference>
<organism evidence="2 3">
    <name type="scientific">Zingiber officinale</name>
    <name type="common">Ginger</name>
    <name type="synonym">Amomum zingiber</name>
    <dbReference type="NCBI Taxonomy" id="94328"/>
    <lineage>
        <taxon>Eukaryota</taxon>
        <taxon>Viridiplantae</taxon>
        <taxon>Streptophyta</taxon>
        <taxon>Embryophyta</taxon>
        <taxon>Tracheophyta</taxon>
        <taxon>Spermatophyta</taxon>
        <taxon>Magnoliopsida</taxon>
        <taxon>Liliopsida</taxon>
        <taxon>Zingiberales</taxon>
        <taxon>Zingiberaceae</taxon>
        <taxon>Zingiber</taxon>
    </lineage>
</organism>
<gene>
    <name evidence="2" type="ORF">ZIOFF_012786</name>
</gene>